<comment type="caution">
    <text evidence="14">The sequence shown here is derived from an EMBL/GenBank/DDBJ whole genome shotgun (WGS) entry which is preliminary data.</text>
</comment>
<dbReference type="InParanoid" id="A0A2S8SRD9"/>
<dbReference type="SUPFAM" id="SSF52540">
    <property type="entry name" value="P-loop containing nucleoside triphosphate hydrolases"/>
    <property type="match status" value="1"/>
</dbReference>
<dbReference type="EC" id="2.7.4.9" evidence="2 12"/>
<accession>A0A2S8SRD9</accession>
<evidence type="ECO:0000256" key="12">
    <source>
        <dbReference type="HAMAP-Rule" id="MF_00165"/>
    </source>
</evidence>
<keyword evidence="4 12" id="KW-0808">Transferase</keyword>
<dbReference type="CDD" id="cd01672">
    <property type="entry name" value="TMPK"/>
    <property type="match status" value="1"/>
</dbReference>
<feature type="binding site" evidence="12">
    <location>
        <begin position="7"/>
        <end position="14"/>
    </location>
    <ligand>
        <name>ATP</name>
        <dbReference type="ChEBI" id="CHEBI:30616"/>
    </ligand>
</feature>
<keyword evidence="7 12" id="KW-0418">Kinase</keyword>
<keyword evidence="15" id="KW-1185">Reference proteome</keyword>
<evidence type="ECO:0000256" key="5">
    <source>
        <dbReference type="ARBA" id="ARBA00022727"/>
    </source>
</evidence>
<evidence type="ECO:0000256" key="7">
    <source>
        <dbReference type="ARBA" id="ARBA00022777"/>
    </source>
</evidence>
<evidence type="ECO:0000256" key="3">
    <source>
        <dbReference type="ARBA" id="ARBA00017144"/>
    </source>
</evidence>
<dbReference type="GO" id="GO:0006233">
    <property type="term" value="P:dTDP biosynthetic process"/>
    <property type="evidence" value="ECO:0007669"/>
    <property type="project" value="InterPro"/>
</dbReference>
<proteinExistence type="inferred from homology"/>
<dbReference type="PANTHER" id="PTHR10344">
    <property type="entry name" value="THYMIDYLATE KINASE"/>
    <property type="match status" value="1"/>
</dbReference>
<dbReference type="GO" id="GO:0005829">
    <property type="term" value="C:cytosol"/>
    <property type="evidence" value="ECO:0007669"/>
    <property type="project" value="TreeGrafter"/>
</dbReference>
<keyword evidence="8 12" id="KW-0067">ATP-binding</keyword>
<evidence type="ECO:0000256" key="6">
    <source>
        <dbReference type="ARBA" id="ARBA00022741"/>
    </source>
</evidence>
<dbReference type="GO" id="GO:0005524">
    <property type="term" value="F:ATP binding"/>
    <property type="evidence" value="ECO:0007669"/>
    <property type="project" value="UniProtKB-UniRule"/>
</dbReference>
<dbReference type="PROSITE" id="PS01331">
    <property type="entry name" value="THYMIDYLATE_KINASE"/>
    <property type="match status" value="1"/>
</dbReference>
<sequence>MFISFEGIDGCGKTTQLQKMKVELEARGLEVVCTREPGGTALAEALREILLHSENEVDKRSELLLFGASRAQHVAEIVRPALHRGAYVLCDRFIDSSEAYQGGGLGLDRDFIRQMNDFATQQLRPARTFLFDLEAPIALERRQNQKGDRIEARGLEFQNQVRASYLEIAAREPKRIAVIDAMRTPDEIAAQLLQILSL</sequence>
<protein>
    <recommendedName>
        <fullName evidence="3 12">Thymidylate kinase</fullName>
        <ecNumber evidence="2 12">2.7.4.9</ecNumber>
    </recommendedName>
    <alternativeName>
        <fullName evidence="9 12">dTMP kinase</fullName>
    </alternativeName>
</protein>
<evidence type="ECO:0000313" key="15">
    <source>
        <dbReference type="Proteomes" id="UP000237684"/>
    </source>
</evidence>
<dbReference type="GO" id="GO:0006227">
    <property type="term" value="P:dUDP biosynthetic process"/>
    <property type="evidence" value="ECO:0007669"/>
    <property type="project" value="TreeGrafter"/>
</dbReference>
<dbReference type="Pfam" id="PF02223">
    <property type="entry name" value="Thymidylate_kin"/>
    <property type="match status" value="1"/>
</dbReference>
<dbReference type="RefSeq" id="WP_106380436.1">
    <property type="nucleotide sequence ID" value="NZ_NIGF01000012.1"/>
</dbReference>
<dbReference type="InterPro" id="IPR018095">
    <property type="entry name" value="Thymidylate_kin_CS"/>
</dbReference>
<dbReference type="GO" id="GO:0004798">
    <property type="term" value="F:dTMP kinase activity"/>
    <property type="evidence" value="ECO:0007669"/>
    <property type="project" value="UniProtKB-UniRule"/>
</dbReference>
<dbReference type="InterPro" id="IPR027417">
    <property type="entry name" value="P-loop_NTPase"/>
</dbReference>
<comment type="similarity">
    <text evidence="1 12">Belongs to the thymidylate kinase family.</text>
</comment>
<evidence type="ECO:0000256" key="8">
    <source>
        <dbReference type="ARBA" id="ARBA00022840"/>
    </source>
</evidence>
<dbReference type="Gene3D" id="3.40.50.300">
    <property type="entry name" value="P-loop containing nucleotide triphosphate hydrolases"/>
    <property type="match status" value="1"/>
</dbReference>
<dbReference type="GO" id="GO:0006235">
    <property type="term" value="P:dTTP biosynthetic process"/>
    <property type="evidence" value="ECO:0007669"/>
    <property type="project" value="UniProtKB-UniRule"/>
</dbReference>
<dbReference type="AlphaFoldDB" id="A0A2S8SRD9"/>
<comment type="catalytic activity">
    <reaction evidence="10 12">
        <text>dTMP + ATP = dTDP + ADP</text>
        <dbReference type="Rhea" id="RHEA:13517"/>
        <dbReference type="ChEBI" id="CHEBI:30616"/>
        <dbReference type="ChEBI" id="CHEBI:58369"/>
        <dbReference type="ChEBI" id="CHEBI:63528"/>
        <dbReference type="ChEBI" id="CHEBI:456216"/>
        <dbReference type="EC" id="2.7.4.9"/>
    </reaction>
</comment>
<dbReference type="EMBL" id="NIGF01000012">
    <property type="protein sequence ID" value="PQV63357.1"/>
    <property type="molecule type" value="Genomic_DNA"/>
</dbReference>
<evidence type="ECO:0000256" key="11">
    <source>
        <dbReference type="ARBA" id="ARBA00057735"/>
    </source>
</evidence>
<organism evidence="14 15">
    <name type="scientific">Abditibacterium utsteinense</name>
    <dbReference type="NCBI Taxonomy" id="1960156"/>
    <lineage>
        <taxon>Bacteria</taxon>
        <taxon>Pseudomonadati</taxon>
        <taxon>Abditibacteriota</taxon>
        <taxon>Abditibacteriia</taxon>
        <taxon>Abditibacteriales</taxon>
        <taxon>Abditibacteriaceae</taxon>
        <taxon>Abditibacterium</taxon>
    </lineage>
</organism>
<dbReference type="OrthoDB" id="9774907at2"/>
<dbReference type="FunCoup" id="A0A2S8SRD9">
    <property type="interactions" value="306"/>
</dbReference>
<dbReference type="NCBIfam" id="TIGR00041">
    <property type="entry name" value="DTMP_kinase"/>
    <property type="match status" value="1"/>
</dbReference>
<evidence type="ECO:0000256" key="1">
    <source>
        <dbReference type="ARBA" id="ARBA00009776"/>
    </source>
</evidence>
<dbReference type="PANTHER" id="PTHR10344:SF4">
    <property type="entry name" value="UMP-CMP KINASE 2, MITOCHONDRIAL"/>
    <property type="match status" value="1"/>
</dbReference>
<dbReference type="InterPro" id="IPR018094">
    <property type="entry name" value="Thymidylate_kinase"/>
</dbReference>
<evidence type="ECO:0000313" key="14">
    <source>
        <dbReference type="EMBL" id="PQV63357.1"/>
    </source>
</evidence>
<keyword evidence="5 12" id="KW-0545">Nucleotide biosynthesis</keyword>
<feature type="domain" description="Thymidylate kinase-like" evidence="13">
    <location>
        <begin position="5"/>
        <end position="189"/>
    </location>
</feature>
<reference evidence="14 15" key="1">
    <citation type="journal article" date="2018" name="Syst. Appl. Microbiol.">
        <title>Abditibacterium utsteinense sp. nov., the first cultivated member of candidate phylum FBP, isolated from ice-free Antarctic soil samples.</title>
        <authorList>
            <person name="Tahon G."/>
            <person name="Tytgat B."/>
            <person name="Lebbe L."/>
            <person name="Carlier A."/>
            <person name="Willems A."/>
        </authorList>
    </citation>
    <scope>NUCLEOTIDE SEQUENCE [LARGE SCALE GENOMIC DNA]</scope>
    <source>
        <strain evidence="14 15">LMG 29911</strain>
    </source>
</reference>
<gene>
    <name evidence="12" type="primary">tmk</name>
    <name evidence="14" type="ORF">B1R32_11212</name>
</gene>
<name>A0A2S8SRD9_9BACT</name>
<evidence type="ECO:0000256" key="2">
    <source>
        <dbReference type="ARBA" id="ARBA00012980"/>
    </source>
</evidence>
<keyword evidence="6 12" id="KW-0547">Nucleotide-binding</keyword>
<evidence type="ECO:0000256" key="10">
    <source>
        <dbReference type="ARBA" id="ARBA00048743"/>
    </source>
</evidence>
<dbReference type="Proteomes" id="UP000237684">
    <property type="component" value="Unassembled WGS sequence"/>
</dbReference>
<dbReference type="InterPro" id="IPR039430">
    <property type="entry name" value="Thymidylate_kin-like_dom"/>
</dbReference>
<dbReference type="FunFam" id="3.40.50.300:FF:000225">
    <property type="entry name" value="Thymidylate kinase"/>
    <property type="match status" value="1"/>
</dbReference>
<dbReference type="HAMAP" id="MF_00165">
    <property type="entry name" value="Thymidylate_kinase"/>
    <property type="match status" value="1"/>
</dbReference>
<evidence type="ECO:0000256" key="4">
    <source>
        <dbReference type="ARBA" id="ARBA00022679"/>
    </source>
</evidence>
<comment type="function">
    <text evidence="11 12">Phosphorylation of dTMP to form dTDP in both de novo and salvage pathways of dTTP synthesis.</text>
</comment>
<evidence type="ECO:0000256" key="9">
    <source>
        <dbReference type="ARBA" id="ARBA00029962"/>
    </source>
</evidence>
<evidence type="ECO:0000259" key="13">
    <source>
        <dbReference type="Pfam" id="PF02223"/>
    </source>
</evidence>